<keyword evidence="1" id="KW-0812">Transmembrane</keyword>
<keyword evidence="1" id="KW-0472">Membrane</keyword>
<comment type="caution">
    <text evidence="3">The sequence shown here is derived from an EMBL/GenBank/DDBJ whole genome shotgun (WGS) entry which is preliminary data.</text>
</comment>
<feature type="transmembrane region" description="Helical" evidence="1">
    <location>
        <begin position="119"/>
        <end position="142"/>
    </location>
</feature>
<evidence type="ECO:0000259" key="2">
    <source>
        <dbReference type="Pfam" id="PF09331"/>
    </source>
</evidence>
<organism evidence="3 4">
    <name type="scientific">Cuscuta europaea</name>
    <name type="common">European dodder</name>
    <dbReference type="NCBI Taxonomy" id="41803"/>
    <lineage>
        <taxon>Eukaryota</taxon>
        <taxon>Viridiplantae</taxon>
        <taxon>Streptophyta</taxon>
        <taxon>Embryophyta</taxon>
        <taxon>Tracheophyta</taxon>
        <taxon>Spermatophyta</taxon>
        <taxon>Magnoliopsida</taxon>
        <taxon>eudicotyledons</taxon>
        <taxon>Gunneridae</taxon>
        <taxon>Pentapetalae</taxon>
        <taxon>asterids</taxon>
        <taxon>lamiids</taxon>
        <taxon>Solanales</taxon>
        <taxon>Convolvulaceae</taxon>
        <taxon>Cuscuteae</taxon>
        <taxon>Cuscuta</taxon>
        <taxon>Cuscuta subgen. Cuscuta</taxon>
    </lineage>
</organism>
<dbReference type="Pfam" id="PF09331">
    <property type="entry name" value="DUF1985"/>
    <property type="match status" value="1"/>
</dbReference>
<sequence>MYLGGSVDTTFEKFKEILQKLRSSRRGDPTDVVKLASLYFVQCVFLAKDRTTKINPDFVRLVNDFDKFKDYSWYKEAYKLLVTHLNGLMVGQPKKFKECKAKFTIYGSPLVVRVSQMKLCIYLLIWLFIYLCVCEVHLIVLLRQYIFYTHTTYWSQTKNGL</sequence>
<dbReference type="PANTHER" id="PTHR48449">
    <property type="entry name" value="DUF1985 DOMAIN-CONTAINING PROTEIN"/>
    <property type="match status" value="1"/>
</dbReference>
<dbReference type="AlphaFoldDB" id="A0A9P0YHC1"/>
<dbReference type="PANTHER" id="PTHR48449:SF1">
    <property type="entry name" value="DUF1985 DOMAIN-CONTAINING PROTEIN"/>
    <property type="match status" value="1"/>
</dbReference>
<proteinExistence type="predicted"/>
<name>A0A9P0YHC1_CUSEU</name>
<protein>
    <recommendedName>
        <fullName evidence="2">DUF1985 domain-containing protein</fullName>
    </recommendedName>
</protein>
<evidence type="ECO:0000313" key="3">
    <source>
        <dbReference type="EMBL" id="CAH9055525.1"/>
    </source>
</evidence>
<evidence type="ECO:0000256" key="1">
    <source>
        <dbReference type="SAM" id="Phobius"/>
    </source>
</evidence>
<keyword evidence="1" id="KW-1133">Transmembrane helix</keyword>
<gene>
    <name evidence="3" type="ORF">CEURO_LOCUS820</name>
</gene>
<dbReference type="InterPro" id="IPR015410">
    <property type="entry name" value="DUF1985"/>
</dbReference>
<reference evidence="3" key="1">
    <citation type="submission" date="2022-07" db="EMBL/GenBank/DDBJ databases">
        <authorList>
            <person name="Macas J."/>
            <person name="Novak P."/>
            <person name="Neumann P."/>
        </authorList>
    </citation>
    <scope>NUCLEOTIDE SEQUENCE</scope>
</reference>
<feature type="domain" description="DUF1985" evidence="2">
    <location>
        <begin position="14"/>
        <end position="82"/>
    </location>
</feature>
<keyword evidence="4" id="KW-1185">Reference proteome</keyword>
<dbReference type="Proteomes" id="UP001152484">
    <property type="component" value="Unassembled WGS sequence"/>
</dbReference>
<dbReference type="EMBL" id="CAMAPE010000003">
    <property type="protein sequence ID" value="CAH9055525.1"/>
    <property type="molecule type" value="Genomic_DNA"/>
</dbReference>
<dbReference type="OrthoDB" id="1194650at2759"/>
<evidence type="ECO:0000313" key="4">
    <source>
        <dbReference type="Proteomes" id="UP001152484"/>
    </source>
</evidence>
<accession>A0A9P0YHC1</accession>